<gene>
    <name evidence="3" type="ORF">BJ212DRAFT_1269996</name>
</gene>
<dbReference type="EMBL" id="JABBWG010000013">
    <property type="protein sequence ID" value="KAG1817515.1"/>
    <property type="molecule type" value="Genomic_DNA"/>
</dbReference>
<dbReference type="InterPro" id="IPR056884">
    <property type="entry name" value="NPHP3-like_N"/>
</dbReference>
<proteinExistence type="predicted"/>
<feature type="non-terminal residue" evidence="3">
    <location>
        <position position="166"/>
    </location>
</feature>
<reference evidence="3" key="1">
    <citation type="journal article" date="2020" name="New Phytol.">
        <title>Comparative genomics reveals dynamic genome evolution in host specialist ectomycorrhizal fungi.</title>
        <authorList>
            <person name="Lofgren L.A."/>
            <person name="Nguyen N.H."/>
            <person name="Vilgalys R."/>
            <person name="Ruytinx J."/>
            <person name="Liao H.L."/>
            <person name="Branco S."/>
            <person name="Kuo A."/>
            <person name="LaButti K."/>
            <person name="Lipzen A."/>
            <person name="Andreopoulos W."/>
            <person name="Pangilinan J."/>
            <person name="Riley R."/>
            <person name="Hundley H."/>
            <person name="Na H."/>
            <person name="Barry K."/>
            <person name="Grigoriev I.V."/>
            <person name="Stajich J.E."/>
            <person name="Kennedy P.G."/>
        </authorList>
    </citation>
    <scope>NUCLEOTIDE SEQUENCE</scope>
    <source>
        <strain evidence="3">MN1</strain>
    </source>
</reference>
<dbReference type="GeneID" id="64624861"/>
<dbReference type="AlphaFoldDB" id="A0A9P7ECY7"/>
<sequence>MSDDQAFSSSWEKLSHVFVKGAEYDSRERQPHPRHLEGSWVDLTNCVNALLDDESKSRLIWLHGEAGVGKSAVAFNAAERMKGLKIAGDQNVEKRLAGSFVFSRKHTKRSTTGYFFATLAYQLVSAHPVIRNDMARCIRDNPALLDPDKSLRDQMEALFLLPLRWL</sequence>
<evidence type="ECO:0000313" key="4">
    <source>
        <dbReference type="Proteomes" id="UP000807769"/>
    </source>
</evidence>
<keyword evidence="4" id="KW-1185">Reference proteome</keyword>
<accession>A0A9P7ECY7</accession>
<protein>
    <recommendedName>
        <fullName evidence="2">Nephrocystin 3-like N-terminal domain-containing protein</fullName>
    </recommendedName>
</protein>
<name>A0A9P7ECY7_9AGAM</name>
<evidence type="ECO:0000259" key="2">
    <source>
        <dbReference type="Pfam" id="PF24883"/>
    </source>
</evidence>
<evidence type="ECO:0000313" key="3">
    <source>
        <dbReference type="EMBL" id="KAG1817515.1"/>
    </source>
</evidence>
<feature type="domain" description="Nephrocystin 3-like N-terminal" evidence="2">
    <location>
        <begin position="39"/>
        <end position="159"/>
    </location>
</feature>
<comment type="caution">
    <text evidence="3">The sequence shown here is derived from an EMBL/GenBank/DDBJ whole genome shotgun (WGS) entry which is preliminary data.</text>
</comment>
<dbReference type="Proteomes" id="UP000807769">
    <property type="component" value="Unassembled WGS sequence"/>
</dbReference>
<dbReference type="OrthoDB" id="3045137at2759"/>
<keyword evidence="1" id="KW-0677">Repeat</keyword>
<dbReference type="RefSeq" id="XP_041193757.1">
    <property type="nucleotide sequence ID" value="XM_041330844.1"/>
</dbReference>
<evidence type="ECO:0000256" key="1">
    <source>
        <dbReference type="ARBA" id="ARBA00022737"/>
    </source>
</evidence>
<organism evidence="3 4">
    <name type="scientific">Suillus subaureus</name>
    <dbReference type="NCBI Taxonomy" id="48587"/>
    <lineage>
        <taxon>Eukaryota</taxon>
        <taxon>Fungi</taxon>
        <taxon>Dikarya</taxon>
        <taxon>Basidiomycota</taxon>
        <taxon>Agaricomycotina</taxon>
        <taxon>Agaricomycetes</taxon>
        <taxon>Agaricomycetidae</taxon>
        <taxon>Boletales</taxon>
        <taxon>Suillineae</taxon>
        <taxon>Suillaceae</taxon>
        <taxon>Suillus</taxon>
    </lineage>
</organism>
<dbReference type="Pfam" id="PF24883">
    <property type="entry name" value="NPHP3_N"/>
    <property type="match status" value="1"/>
</dbReference>